<dbReference type="InterPro" id="IPR011059">
    <property type="entry name" value="Metal-dep_hydrolase_composite"/>
</dbReference>
<feature type="domain" description="Amidohydrolase 3" evidence="1">
    <location>
        <begin position="46"/>
        <end position="555"/>
    </location>
</feature>
<dbReference type="Gene3D" id="3.20.20.140">
    <property type="entry name" value="Metal-dependent hydrolases"/>
    <property type="match status" value="2"/>
</dbReference>
<name>A0ABR7PHX3_9BURK</name>
<dbReference type="SUPFAM" id="SSF51338">
    <property type="entry name" value="Composite domain of metallo-dependent hydrolases"/>
    <property type="match status" value="1"/>
</dbReference>
<comment type="caution">
    <text evidence="2">The sequence shown here is derived from an EMBL/GenBank/DDBJ whole genome shotgun (WGS) entry which is preliminary data.</text>
</comment>
<dbReference type="Gene3D" id="2.30.40.10">
    <property type="entry name" value="Urease, subunit C, domain 1"/>
    <property type="match status" value="1"/>
</dbReference>
<dbReference type="Pfam" id="PF07969">
    <property type="entry name" value="Amidohydro_3"/>
    <property type="match status" value="1"/>
</dbReference>
<evidence type="ECO:0000313" key="3">
    <source>
        <dbReference type="Proteomes" id="UP000736373"/>
    </source>
</evidence>
<gene>
    <name evidence="2" type="ORF">F6X42_04615</name>
</gene>
<proteinExistence type="predicted"/>
<evidence type="ECO:0000313" key="2">
    <source>
        <dbReference type="EMBL" id="MBC8745934.1"/>
    </source>
</evidence>
<dbReference type="PANTHER" id="PTHR11647">
    <property type="entry name" value="HYDRANTOINASE/DIHYDROPYRIMIDINASE FAMILY MEMBER"/>
    <property type="match status" value="1"/>
</dbReference>
<dbReference type="PANTHER" id="PTHR11647:SF1">
    <property type="entry name" value="COLLAPSIN RESPONSE MEDIATOR PROTEIN"/>
    <property type="match status" value="1"/>
</dbReference>
<dbReference type="CDD" id="cd01297">
    <property type="entry name" value="D-aminoacylase"/>
    <property type="match status" value="1"/>
</dbReference>
<keyword evidence="3" id="KW-1185">Reference proteome</keyword>
<accession>A0ABR7PHX3</accession>
<organism evidence="2 3">
    <name type="scientific">Paraburkholderia podalyriae</name>
    <dbReference type="NCBI Taxonomy" id="1938811"/>
    <lineage>
        <taxon>Bacteria</taxon>
        <taxon>Pseudomonadati</taxon>
        <taxon>Pseudomonadota</taxon>
        <taxon>Betaproteobacteria</taxon>
        <taxon>Burkholderiales</taxon>
        <taxon>Burkholderiaceae</taxon>
        <taxon>Paraburkholderia</taxon>
    </lineage>
</organism>
<dbReference type="InterPro" id="IPR013108">
    <property type="entry name" value="Amidohydro_3"/>
</dbReference>
<sequence>MSTEFDVVIRGGTVIDGTGGPSREADVAVKDGKIAFIGTVSQRGREEIDARGLIVTPGFVDIHTHYDGQVTWENRLIPSSSHGVTTVVTGNCGVGFAPCRPHERETLVRVMEGVEDIPEVVMTAGIPWNWETFPEYLDSLEQRHFDIDVATQVGHSPVRVYVMGERGEMGQPASPEEMSQMSAIVRDAIRAGAFGVSTSQHEGHRTVEGQLAPSIKAKEDELVALAAGLRQAGSGVFQLLTDGFFGGSTAQDIMRLIRKLATASGRPVSYSLVHKTESRELPDQLLALTREARDQGLPIKAQVFPRPVGLLFGLGLSLHPFRFHPSYMAIHELPLAQRVAEMRKPERRKAILAEQPTHSNPHYVRLVSNFEVSFPLGNPPNYEPGPGHTLNDIAQAAGTTAAEVAYDLLLQDEGNALMLNPASNLVEGNLEAVRKMITDENTLIALGDGGAHYGMVCDSSYPTTLLAYWTRDRASGRVALEWAIKRLTSDNAKAIGMTDRGELKEGLKADINVIDYQRLTLYAPKPVFDLPAGGRRLVQTADGYVATLVAGQVTYRNGEHTGALPGRLQRNRKSP</sequence>
<dbReference type="InterPro" id="IPR032466">
    <property type="entry name" value="Metal_Hydrolase"/>
</dbReference>
<dbReference type="RefSeq" id="WP_187633069.1">
    <property type="nucleotide sequence ID" value="NZ_VZQQ01000003.1"/>
</dbReference>
<dbReference type="EMBL" id="VZQQ01000003">
    <property type="protein sequence ID" value="MBC8745934.1"/>
    <property type="molecule type" value="Genomic_DNA"/>
</dbReference>
<dbReference type="SUPFAM" id="SSF51556">
    <property type="entry name" value="Metallo-dependent hydrolases"/>
    <property type="match status" value="1"/>
</dbReference>
<evidence type="ECO:0000259" key="1">
    <source>
        <dbReference type="Pfam" id="PF07969"/>
    </source>
</evidence>
<protein>
    <submittedName>
        <fullName evidence="2">Amidohydrolase family protein</fullName>
    </submittedName>
</protein>
<dbReference type="InterPro" id="IPR050378">
    <property type="entry name" value="Metallo-dep_Hydrolases_sf"/>
</dbReference>
<dbReference type="Proteomes" id="UP000736373">
    <property type="component" value="Unassembled WGS sequence"/>
</dbReference>
<reference evidence="2 3" key="1">
    <citation type="submission" date="2019-09" db="EMBL/GenBank/DDBJ databases">
        <title>Paraburkholderia podalyriae sp. nov., A South African Podalyria-associated rhizobium.</title>
        <authorList>
            <person name="Mavima L."/>
            <person name="Beukes C.W."/>
            <person name="Palmer M."/>
            <person name="De Meyer S.E."/>
            <person name="James E.K."/>
            <person name="Maluk M."/>
            <person name="Avontuur J.R."/>
            <person name="Chan W.Y."/>
            <person name="Venter S.N."/>
            <person name="Steenkamp E.T."/>
        </authorList>
    </citation>
    <scope>NUCLEOTIDE SEQUENCE [LARGE SCALE GENOMIC DNA]</scope>
    <source>
        <strain evidence="2 3">WC7.3b</strain>
    </source>
</reference>